<dbReference type="KEGG" id="ehx:EMIHUDRAFT_194711"/>
<reference evidence="5" key="1">
    <citation type="journal article" date="2013" name="Nature">
        <title>Pan genome of the phytoplankton Emiliania underpins its global distribution.</title>
        <authorList>
            <person name="Read B.A."/>
            <person name="Kegel J."/>
            <person name="Klute M.J."/>
            <person name="Kuo A."/>
            <person name="Lefebvre S.C."/>
            <person name="Maumus F."/>
            <person name="Mayer C."/>
            <person name="Miller J."/>
            <person name="Monier A."/>
            <person name="Salamov A."/>
            <person name="Young J."/>
            <person name="Aguilar M."/>
            <person name="Claverie J.M."/>
            <person name="Frickenhaus S."/>
            <person name="Gonzalez K."/>
            <person name="Herman E.K."/>
            <person name="Lin Y.C."/>
            <person name="Napier J."/>
            <person name="Ogata H."/>
            <person name="Sarno A.F."/>
            <person name="Shmutz J."/>
            <person name="Schroeder D."/>
            <person name="de Vargas C."/>
            <person name="Verret F."/>
            <person name="von Dassow P."/>
            <person name="Valentin K."/>
            <person name="Van de Peer Y."/>
            <person name="Wheeler G."/>
            <person name="Dacks J.B."/>
            <person name="Delwiche C.F."/>
            <person name="Dyhrman S.T."/>
            <person name="Glockner G."/>
            <person name="John U."/>
            <person name="Richards T."/>
            <person name="Worden A.Z."/>
            <person name="Zhang X."/>
            <person name="Grigoriev I.V."/>
            <person name="Allen A.E."/>
            <person name="Bidle K."/>
            <person name="Borodovsky M."/>
            <person name="Bowler C."/>
            <person name="Brownlee C."/>
            <person name="Cock J.M."/>
            <person name="Elias M."/>
            <person name="Gladyshev V.N."/>
            <person name="Groth M."/>
            <person name="Guda C."/>
            <person name="Hadaegh A."/>
            <person name="Iglesias-Rodriguez M.D."/>
            <person name="Jenkins J."/>
            <person name="Jones B.M."/>
            <person name="Lawson T."/>
            <person name="Leese F."/>
            <person name="Lindquist E."/>
            <person name="Lobanov A."/>
            <person name="Lomsadze A."/>
            <person name="Malik S.B."/>
            <person name="Marsh M.E."/>
            <person name="Mackinder L."/>
            <person name="Mock T."/>
            <person name="Mueller-Roeber B."/>
            <person name="Pagarete A."/>
            <person name="Parker M."/>
            <person name="Probert I."/>
            <person name="Quesneville H."/>
            <person name="Raines C."/>
            <person name="Rensing S.A."/>
            <person name="Riano-Pachon D.M."/>
            <person name="Richier S."/>
            <person name="Rokitta S."/>
            <person name="Shiraiwa Y."/>
            <person name="Soanes D.M."/>
            <person name="van der Giezen M."/>
            <person name="Wahlund T.M."/>
            <person name="Williams B."/>
            <person name="Wilson W."/>
            <person name="Wolfe G."/>
            <person name="Wurch L.L."/>
        </authorList>
    </citation>
    <scope>NUCLEOTIDE SEQUENCE</scope>
</reference>
<dbReference type="RefSeq" id="XP_005794459.1">
    <property type="nucleotide sequence ID" value="XM_005794402.1"/>
</dbReference>
<evidence type="ECO:0000313" key="4">
    <source>
        <dbReference type="EnsemblProtists" id="EOD42030"/>
    </source>
</evidence>
<keyword evidence="1" id="KW-0175">Coiled coil</keyword>
<name>A0A0D3L1Z5_EMIH1</name>
<feature type="compositionally biased region" description="Pro residues" evidence="2">
    <location>
        <begin position="1"/>
        <end position="13"/>
    </location>
</feature>
<dbReference type="GeneID" id="17287300"/>
<reference evidence="4" key="2">
    <citation type="submission" date="2024-10" db="UniProtKB">
        <authorList>
            <consortium name="EnsemblProtists"/>
        </authorList>
    </citation>
    <scope>IDENTIFICATION</scope>
</reference>
<dbReference type="HOGENOM" id="CLU_105642_0_0_1"/>
<evidence type="ECO:0000313" key="5">
    <source>
        <dbReference type="Proteomes" id="UP000013827"/>
    </source>
</evidence>
<feature type="transmembrane region" description="Helical" evidence="3">
    <location>
        <begin position="106"/>
        <end position="131"/>
    </location>
</feature>
<protein>
    <submittedName>
        <fullName evidence="4">Uncharacterized protein</fullName>
    </submittedName>
</protein>
<feature type="transmembrane region" description="Helical" evidence="3">
    <location>
        <begin position="188"/>
        <end position="207"/>
    </location>
</feature>
<keyword evidence="3" id="KW-0812">Transmembrane</keyword>
<evidence type="ECO:0000256" key="1">
    <source>
        <dbReference type="SAM" id="Coils"/>
    </source>
</evidence>
<accession>A0A0D3L1Z5</accession>
<dbReference type="EnsemblProtists" id="EOD42030">
    <property type="protein sequence ID" value="EOD42030"/>
    <property type="gene ID" value="EMIHUDRAFT_194711"/>
</dbReference>
<keyword evidence="5" id="KW-1185">Reference proteome</keyword>
<keyword evidence="3" id="KW-0472">Membrane</keyword>
<keyword evidence="3" id="KW-1133">Transmembrane helix</keyword>
<evidence type="ECO:0000256" key="2">
    <source>
        <dbReference type="SAM" id="MobiDB-lite"/>
    </source>
</evidence>
<sequence>MPPSGPHRPPRGSPPLIDDAGEAEPDWLREAEAAVSPPKAASKIERRGSFTRIVSRLRAASPGEEEPLWLQSAAELVSLHDDAPSDAAPRPSRPGWRGGAQPKAGLVWVCFTLLGAACGAAAMCGGASLAVQLCAGVARATGRCPARLDRNGALEAALAEVAMLRSELARSERALAEATRMQDTAGVWGWWLCAAALVGFTLAMAAIGTRELVASHVSQSHTHRVNTPS</sequence>
<dbReference type="Proteomes" id="UP000013827">
    <property type="component" value="Unassembled WGS sequence"/>
</dbReference>
<organism evidence="4 5">
    <name type="scientific">Emiliania huxleyi (strain CCMP1516)</name>
    <dbReference type="NCBI Taxonomy" id="280463"/>
    <lineage>
        <taxon>Eukaryota</taxon>
        <taxon>Haptista</taxon>
        <taxon>Haptophyta</taxon>
        <taxon>Prymnesiophyceae</taxon>
        <taxon>Isochrysidales</taxon>
        <taxon>Noelaerhabdaceae</taxon>
        <taxon>Emiliania</taxon>
    </lineage>
</organism>
<dbReference type="PaxDb" id="2903-EOD42030"/>
<dbReference type="AlphaFoldDB" id="A0A0D3L1Z5"/>
<feature type="region of interest" description="Disordered" evidence="2">
    <location>
        <begin position="1"/>
        <end position="44"/>
    </location>
</feature>
<proteinExistence type="predicted"/>
<evidence type="ECO:0000256" key="3">
    <source>
        <dbReference type="SAM" id="Phobius"/>
    </source>
</evidence>
<feature type="coiled-coil region" evidence="1">
    <location>
        <begin position="154"/>
        <end position="181"/>
    </location>
</feature>